<gene>
    <name evidence="2" type="ORF">GJQ69_03915</name>
</gene>
<dbReference type="Gene3D" id="3.90.550.10">
    <property type="entry name" value="Spore Coat Polysaccharide Biosynthesis Protein SpsA, Chain A"/>
    <property type="match status" value="1"/>
</dbReference>
<dbReference type="CDD" id="cd00761">
    <property type="entry name" value="Glyco_tranf_GTA_type"/>
    <property type="match status" value="1"/>
</dbReference>
<dbReference type="EMBL" id="CP046051">
    <property type="protein sequence ID" value="QKN23697.1"/>
    <property type="molecule type" value="Genomic_DNA"/>
</dbReference>
<sequence>MTTNPLVSIITPCYNGEKFIGRFLNSVLAQTYPNIELFVVDDGSTDNTKNIVYSYIKQFQMKGMQLHYIYQKHSGQAAAMNKALNLFHGDYLTWLDSDDYFKSNSIIQRVKFLENNLQYGFCICPAENVNERDIRKVVDIRYRKKPIGQDNLFIDLLTETNVVFESGGGMMIRKDSFCKVCPTRQIYPSREGQNWQLMLPVAYYYKCGYVEEPLYVVVNRGNSHSHIFRTPEQWFERYEGFKDLLFHVIKDMKIPEEKEILDMLEIKYAHREIRLAPELPDLALLKNAYQCLLSHKELGPKDNLAYFVGRHKGLRFPYEAAKQCWHKMKEKKNEIN</sequence>
<evidence type="ECO:0000313" key="3">
    <source>
        <dbReference type="Proteomes" id="UP000501316"/>
    </source>
</evidence>
<dbReference type="PANTHER" id="PTHR22916">
    <property type="entry name" value="GLYCOSYLTRANSFERASE"/>
    <property type="match status" value="1"/>
</dbReference>
<evidence type="ECO:0000259" key="1">
    <source>
        <dbReference type="Pfam" id="PF00535"/>
    </source>
</evidence>
<proteinExistence type="predicted"/>
<reference evidence="2 3" key="1">
    <citation type="submission" date="2019-11" db="EMBL/GenBank/DDBJ databases">
        <authorList>
            <person name="Ren C."/>
            <person name="Wang H."/>
            <person name="Xu Y."/>
        </authorList>
    </citation>
    <scope>NUCLEOTIDE SEQUENCE [LARGE SCALE GENOMIC DNA]</scope>
    <source>
        <strain evidence="2 3">LBM 19010</strain>
    </source>
</reference>
<dbReference type="GO" id="GO:0016758">
    <property type="term" value="F:hexosyltransferase activity"/>
    <property type="evidence" value="ECO:0007669"/>
    <property type="project" value="UniProtKB-ARBA"/>
</dbReference>
<keyword evidence="2" id="KW-0808">Transferase</keyword>
<evidence type="ECO:0000313" key="2">
    <source>
        <dbReference type="EMBL" id="QKN23697.1"/>
    </source>
</evidence>
<dbReference type="InterPro" id="IPR001173">
    <property type="entry name" value="Glyco_trans_2-like"/>
</dbReference>
<accession>A0A859DNV6</accession>
<dbReference type="InterPro" id="IPR029044">
    <property type="entry name" value="Nucleotide-diphossugar_trans"/>
</dbReference>
<dbReference type="KEGG" id="clf:GJQ69_03915"/>
<dbReference type="AlphaFoldDB" id="A0A859DNV6"/>
<dbReference type="Pfam" id="PF00535">
    <property type="entry name" value="Glycos_transf_2"/>
    <property type="match status" value="1"/>
</dbReference>
<dbReference type="RefSeq" id="WP_174193015.1">
    <property type="nucleotide sequence ID" value="NZ_CP046051.1"/>
</dbReference>
<name>A0A859DNV6_9FIRM</name>
<organism evidence="2 3">
    <name type="scientific">Caproicibacterium lactatifermentans</name>
    <dbReference type="NCBI Taxonomy" id="2666138"/>
    <lineage>
        <taxon>Bacteria</taxon>
        <taxon>Bacillati</taxon>
        <taxon>Bacillota</taxon>
        <taxon>Clostridia</taxon>
        <taxon>Eubacteriales</taxon>
        <taxon>Oscillospiraceae</taxon>
        <taxon>Caproicibacterium</taxon>
    </lineage>
</organism>
<dbReference type="SUPFAM" id="SSF53448">
    <property type="entry name" value="Nucleotide-diphospho-sugar transferases"/>
    <property type="match status" value="1"/>
</dbReference>
<protein>
    <submittedName>
        <fullName evidence="2">Glycosyltransferase</fullName>
    </submittedName>
</protein>
<dbReference type="Proteomes" id="UP000501316">
    <property type="component" value="Chromosome"/>
</dbReference>
<dbReference type="PANTHER" id="PTHR22916:SF3">
    <property type="entry name" value="UDP-GLCNAC:BETAGAL BETA-1,3-N-ACETYLGLUCOSAMINYLTRANSFERASE-LIKE PROTEIN 1"/>
    <property type="match status" value="1"/>
</dbReference>
<feature type="domain" description="Glycosyltransferase 2-like" evidence="1">
    <location>
        <begin position="8"/>
        <end position="177"/>
    </location>
</feature>